<gene>
    <name evidence="2" type="ORF">GRF29_216g106488</name>
</gene>
<feature type="region of interest" description="Disordered" evidence="1">
    <location>
        <begin position="30"/>
        <end position="76"/>
    </location>
</feature>
<feature type="compositionally biased region" description="Low complexity" evidence="1">
    <location>
        <begin position="38"/>
        <end position="59"/>
    </location>
</feature>
<comment type="caution">
    <text evidence="2">The sequence shown here is derived from an EMBL/GenBank/DDBJ whole genome shotgun (WGS) entry which is preliminary data.</text>
</comment>
<proteinExistence type="predicted"/>
<dbReference type="Proteomes" id="UP001280581">
    <property type="component" value="Unassembled WGS sequence"/>
</dbReference>
<evidence type="ECO:0000313" key="3">
    <source>
        <dbReference type="Proteomes" id="UP001280581"/>
    </source>
</evidence>
<keyword evidence="3" id="KW-1185">Reference proteome</keyword>
<sequence length="76" mass="8225">MSNGNDSVAPAPILRFPTIYNGKKLKQKAKATPAVHQTTSSNNTMSATTTTVTPSAALSPEQQRIKNMKDVRGFYD</sequence>
<dbReference type="AlphaFoldDB" id="A0AAN6LNC0"/>
<dbReference type="EMBL" id="WVTA01000018">
    <property type="protein sequence ID" value="KAK3197433.1"/>
    <property type="molecule type" value="Genomic_DNA"/>
</dbReference>
<evidence type="ECO:0000313" key="2">
    <source>
        <dbReference type="EMBL" id="KAK3197433.1"/>
    </source>
</evidence>
<accession>A0AAN6LNC0</accession>
<feature type="compositionally biased region" description="Basic and acidic residues" evidence="1">
    <location>
        <begin position="63"/>
        <end position="76"/>
    </location>
</feature>
<organism evidence="2 3">
    <name type="scientific">Pseudopithomyces chartarum</name>
    <dbReference type="NCBI Taxonomy" id="1892770"/>
    <lineage>
        <taxon>Eukaryota</taxon>
        <taxon>Fungi</taxon>
        <taxon>Dikarya</taxon>
        <taxon>Ascomycota</taxon>
        <taxon>Pezizomycotina</taxon>
        <taxon>Dothideomycetes</taxon>
        <taxon>Pleosporomycetidae</taxon>
        <taxon>Pleosporales</taxon>
        <taxon>Massarineae</taxon>
        <taxon>Didymosphaeriaceae</taxon>
        <taxon>Pseudopithomyces</taxon>
    </lineage>
</organism>
<name>A0AAN6LNC0_9PLEO</name>
<protein>
    <submittedName>
        <fullName evidence="2">Uncharacterized protein</fullName>
    </submittedName>
</protein>
<evidence type="ECO:0000256" key="1">
    <source>
        <dbReference type="SAM" id="MobiDB-lite"/>
    </source>
</evidence>
<reference evidence="2 3" key="1">
    <citation type="submission" date="2021-02" db="EMBL/GenBank/DDBJ databases">
        <title>Genome assembly of Pseudopithomyces chartarum.</title>
        <authorList>
            <person name="Jauregui R."/>
            <person name="Singh J."/>
            <person name="Voisey C."/>
        </authorList>
    </citation>
    <scope>NUCLEOTIDE SEQUENCE [LARGE SCALE GENOMIC DNA]</scope>
    <source>
        <strain evidence="2 3">AGR01</strain>
    </source>
</reference>